<dbReference type="RefSeq" id="WP_337333418.1">
    <property type="nucleotide sequence ID" value="NZ_JBBDGM010000018.1"/>
</dbReference>
<gene>
    <name evidence="1" type="ORF">WDU99_15770</name>
</gene>
<protein>
    <submittedName>
        <fullName evidence="1">Uncharacterized protein</fullName>
    </submittedName>
</protein>
<dbReference type="Proteomes" id="UP001371224">
    <property type="component" value="Unassembled WGS sequence"/>
</dbReference>
<keyword evidence="2" id="KW-1185">Reference proteome</keyword>
<dbReference type="EMBL" id="JBBDGM010000018">
    <property type="protein sequence ID" value="MEJ1089773.1"/>
    <property type="molecule type" value="Genomic_DNA"/>
</dbReference>
<comment type="caution">
    <text evidence="1">The sequence shown here is derived from an EMBL/GenBank/DDBJ whole genome shotgun (WGS) entry which is preliminary data.</text>
</comment>
<sequence length="133" mass="14928">MSKRATGLLAFEIQMASTAAMPRKLQEEIGRGLSECSRVRAVWLAAEDAGTKLERRHVQVALAADVNDGTDVELLLHLERKHRVKLAVLQCSSAGDLVPHEIVDELGLDQRRNNRWVSVMRTDWNRVEVNESS</sequence>
<evidence type="ECO:0000313" key="2">
    <source>
        <dbReference type="Proteomes" id="UP001371224"/>
    </source>
</evidence>
<evidence type="ECO:0000313" key="1">
    <source>
        <dbReference type="EMBL" id="MEJ1089773.1"/>
    </source>
</evidence>
<proteinExistence type="predicted"/>
<reference evidence="1 2" key="1">
    <citation type="submission" date="2024-02" db="EMBL/GenBank/DDBJ databases">
        <authorList>
            <person name="Saticioglu I.B."/>
        </authorList>
    </citation>
    <scope>NUCLEOTIDE SEQUENCE [LARGE SCALE GENOMIC DNA]</scope>
    <source>
        <strain evidence="1 2">Mu-80</strain>
    </source>
</reference>
<name>A0ABU8LEM5_9MICO</name>
<organism evidence="1 2">
    <name type="scientific">Microbacterium bandirmense</name>
    <dbReference type="NCBI Taxonomy" id="3122050"/>
    <lineage>
        <taxon>Bacteria</taxon>
        <taxon>Bacillati</taxon>
        <taxon>Actinomycetota</taxon>
        <taxon>Actinomycetes</taxon>
        <taxon>Micrococcales</taxon>
        <taxon>Microbacteriaceae</taxon>
        <taxon>Microbacterium</taxon>
    </lineage>
</organism>
<accession>A0ABU8LEM5</accession>